<dbReference type="EMBL" id="CP030850">
    <property type="protein sequence ID" value="AXE20503.1"/>
    <property type="molecule type" value="Genomic_DNA"/>
</dbReference>
<protein>
    <submittedName>
        <fullName evidence="2">FkbM family methyltransferase</fullName>
    </submittedName>
</protein>
<dbReference type="AlphaFoldDB" id="A0A344TPD2"/>
<evidence type="ECO:0000313" key="2">
    <source>
        <dbReference type="EMBL" id="AXE20503.1"/>
    </source>
</evidence>
<evidence type="ECO:0000313" key="3">
    <source>
        <dbReference type="Proteomes" id="UP000251993"/>
    </source>
</evidence>
<feature type="domain" description="Methyltransferase FkbM" evidence="1">
    <location>
        <begin position="43"/>
        <end position="212"/>
    </location>
</feature>
<keyword evidence="2" id="KW-0489">Methyltransferase</keyword>
<dbReference type="Proteomes" id="UP000251993">
    <property type="component" value="Chromosome"/>
</dbReference>
<dbReference type="PANTHER" id="PTHR36973:SF4">
    <property type="entry name" value="NODULATION PROTEIN"/>
    <property type="match status" value="1"/>
</dbReference>
<dbReference type="OrthoDB" id="9812600at2"/>
<keyword evidence="3" id="KW-1185">Reference proteome</keyword>
<accession>A0A344TPD2</accession>
<dbReference type="PANTHER" id="PTHR36973">
    <property type="entry name" value="SLL1456 PROTEIN-RELATED"/>
    <property type="match status" value="1"/>
</dbReference>
<dbReference type="InterPro" id="IPR029063">
    <property type="entry name" value="SAM-dependent_MTases_sf"/>
</dbReference>
<dbReference type="Gene3D" id="3.40.50.150">
    <property type="entry name" value="Vaccinia Virus protein VP39"/>
    <property type="match status" value="1"/>
</dbReference>
<dbReference type="RefSeq" id="WP_114069266.1">
    <property type="nucleotide sequence ID" value="NZ_CP030850.1"/>
</dbReference>
<dbReference type="Pfam" id="PF05050">
    <property type="entry name" value="Methyltransf_21"/>
    <property type="match status" value="1"/>
</dbReference>
<dbReference type="InterPro" id="IPR006342">
    <property type="entry name" value="FkbM_mtfrase"/>
</dbReference>
<reference evidence="2 3" key="1">
    <citation type="submission" date="2018-07" db="EMBL/GenBank/DDBJ databases">
        <title>Genome sequencing of Runella.</title>
        <authorList>
            <person name="Baek M.-G."/>
            <person name="Yi H."/>
        </authorList>
    </citation>
    <scope>NUCLEOTIDE SEQUENCE [LARGE SCALE GENOMIC DNA]</scope>
    <source>
        <strain evidence="2 3">HYN0085</strain>
    </source>
</reference>
<sequence>MMKTFLKKIAQKYGYDILHLPTDPLVRQRLDLLKQYDINLIFDIGANVGQYAQKMREMGYQGEIVSFEPLPREFEQLKKKAEGDFRWKAAEFALGNFNGTAEINLAKNSYSSSILDILPVHVESAPDSIYVGTQTVTVRRLDDVIEQYYLPGQNIFVKIDTQGFERQVFEGSVASLSKINGFQMELSIVPLYEGETLMQEMVDLLRSHGFKLKLIEGGHRNYETGELLQVECFFFYAK</sequence>
<dbReference type="GO" id="GO:0008171">
    <property type="term" value="F:O-methyltransferase activity"/>
    <property type="evidence" value="ECO:0007669"/>
    <property type="project" value="TreeGrafter"/>
</dbReference>
<dbReference type="GO" id="GO:0032259">
    <property type="term" value="P:methylation"/>
    <property type="evidence" value="ECO:0007669"/>
    <property type="project" value="UniProtKB-KW"/>
</dbReference>
<name>A0A344TPD2_9BACT</name>
<keyword evidence="2" id="KW-0808">Transferase</keyword>
<gene>
    <name evidence="2" type="ORF">DR864_23580</name>
</gene>
<evidence type="ECO:0000259" key="1">
    <source>
        <dbReference type="Pfam" id="PF05050"/>
    </source>
</evidence>
<dbReference type="NCBIfam" id="TIGR01444">
    <property type="entry name" value="fkbM_fam"/>
    <property type="match status" value="1"/>
</dbReference>
<dbReference type="KEGG" id="run:DR864_23580"/>
<dbReference type="SUPFAM" id="SSF53335">
    <property type="entry name" value="S-adenosyl-L-methionine-dependent methyltransferases"/>
    <property type="match status" value="1"/>
</dbReference>
<proteinExistence type="predicted"/>
<dbReference type="InterPro" id="IPR053188">
    <property type="entry name" value="FkbM_Methyltransferase"/>
</dbReference>
<organism evidence="2 3">
    <name type="scientific">Runella rosea</name>
    <dbReference type="NCBI Taxonomy" id="2259595"/>
    <lineage>
        <taxon>Bacteria</taxon>
        <taxon>Pseudomonadati</taxon>
        <taxon>Bacteroidota</taxon>
        <taxon>Cytophagia</taxon>
        <taxon>Cytophagales</taxon>
        <taxon>Spirosomataceae</taxon>
        <taxon>Runella</taxon>
    </lineage>
</organism>